<accession>A0ABV0GET9</accession>
<name>A0ABV0GET9_9BURK</name>
<gene>
    <name evidence="1" type="ORF">ABDJ40_12070</name>
</gene>
<dbReference type="EMBL" id="JBDPZC010000005">
    <property type="protein sequence ID" value="MEO3713502.1"/>
    <property type="molecule type" value="Genomic_DNA"/>
</dbReference>
<sequence>MSSTGTRVVPTLTEVLDEQRLSKPVSNLSTEAWPSGRRGDEELVPISLDWGDESGAIEAAGQHADAGGVMTPWQVVQPRSGSALLDETPFIDLSIDVAPVQAPALDAQVLDVFALPPSLAGEPVGSADAAWPAAELDAPPPWAAEPGVPMPQAAAALIPPVGDDGVAEAAASASRATAAPTALAGEALEASALVAVEPVALAPELAPAPAPAPAVEPAQEVALPSSTAVPVEVPASVLNMLAAAGAAAAMAPMPATPVPTSAGLAGTPATSQALDPGMHAVRQGGEHVPGISEERLQAILQQALDRLLRDELPSALVETLIRLSPQLSESLIESLKPSLHLHVMEALSAESLSSHEGRSKA</sequence>
<dbReference type="RefSeq" id="WP_347610000.1">
    <property type="nucleotide sequence ID" value="NZ_JBDPZC010000005.1"/>
</dbReference>
<comment type="caution">
    <text evidence="1">The sequence shown here is derived from an EMBL/GenBank/DDBJ whole genome shotgun (WGS) entry which is preliminary data.</text>
</comment>
<evidence type="ECO:0000313" key="1">
    <source>
        <dbReference type="EMBL" id="MEO3713502.1"/>
    </source>
</evidence>
<evidence type="ECO:0000313" key="2">
    <source>
        <dbReference type="Proteomes" id="UP001462640"/>
    </source>
</evidence>
<organism evidence="1 2">
    <name type="scientific">Roseateles flavus</name>
    <dbReference type="NCBI Taxonomy" id="3149041"/>
    <lineage>
        <taxon>Bacteria</taxon>
        <taxon>Pseudomonadati</taxon>
        <taxon>Pseudomonadota</taxon>
        <taxon>Betaproteobacteria</taxon>
        <taxon>Burkholderiales</taxon>
        <taxon>Sphaerotilaceae</taxon>
        <taxon>Roseateles</taxon>
    </lineage>
</organism>
<proteinExistence type="predicted"/>
<protein>
    <recommendedName>
        <fullName evidence="3">Flagellar hook-length control protein FliK</fullName>
    </recommendedName>
</protein>
<reference evidence="1 2" key="1">
    <citation type="submission" date="2024-05" db="EMBL/GenBank/DDBJ databases">
        <title>Roseateles sp. 2.12 16S ribosomal RNA gene Genome sequencing and assembly.</title>
        <authorList>
            <person name="Woo H."/>
        </authorList>
    </citation>
    <scope>NUCLEOTIDE SEQUENCE [LARGE SCALE GENOMIC DNA]</scope>
    <source>
        <strain evidence="1 2">2.12</strain>
    </source>
</reference>
<evidence type="ECO:0008006" key="3">
    <source>
        <dbReference type="Google" id="ProtNLM"/>
    </source>
</evidence>
<dbReference type="Proteomes" id="UP001462640">
    <property type="component" value="Unassembled WGS sequence"/>
</dbReference>
<keyword evidence="2" id="KW-1185">Reference proteome</keyword>